<accession>A0AA39HC61</accession>
<feature type="transmembrane region" description="Helical" evidence="1">
    <location>
        <begin position="53"/>
        <end position="78"/>
    </location>
</feature>
<evidence type="ECO:0000313" key="2">
    <source>
        <dbReference type="EMBL" id="KAK0403132.1"/>
    </source>
</evidence>
<dbReference type="EMBL" id="JAUCMV010000004">
    <property type="protein sequence ID" value="KAK0403132.1"/>
    <property type="molecule type" value="Genomic_DNA"/>
</dbReference>
<comment type="caution">
    <text evidence="2">The sequence shown here is derived from an EMBL/GenBank/DDBJ whole genome shotgun (WGS) entry which is preliminary data.</text>
</comment>
<evidence type="ECO:0000313" key="3">
    <source>
        <dbReference type="Proteomes" id="UP001175271"/>
    </source>
</evidence>
<keyword evidence="1" id="KW-0812">Transmembrane</keyword>
<keyword evidence="1" id="KW-0472">Membrane</keyword>
<reference evidence="2" key="1">
    <citation type="submission" date="2023-06" db="EMBL/GenBank/DDBJ databases">
        <title>Genomic analysis of the entomopathogenic nematode Steinernema hermaphroditum.</title>
        <authorList>
            <person name="Schwarz E.M."/>
            <person name="Heppert J.K."/>
            <person name="Baniya A."/>
            <person name="Schwartz H.T."/>
            <person name="Tan C.-H."/>
            <person name="Antoshechkin I."/>
            <person name="Sternberg P.W."/>
            <person name="Goodrich-Blair H."/>
            <person name="Dillman A.R."/>
        </authorList>
    </citation>
    <scope>NUCLEOTIDE SEQUENCE</scope>
    <source>
        <strain evidence="2">PS9179</strain>
        <tissue evidence="2">Whole animal</tissue>
    </source>
</reference>
<dbReference type="Proteomes" id="UP001175271">
    <property type="component" value="Unassembled WGS sequence"/>
</dbReference>
<name>A0AA39HC61_9BILA</name>
<sequence>MTPSREIDAECPCYELLEEPPTYEDVMEERTSPWVRPIRSLDFSRPKNRRETVATLCAVVLMIALGGLVFLLLGLLFYDRIK</sequence>
<keyword evidence="1" id="KW-1133">Transmembrane helix</keyword>
<dbReference type="AlphaFoldDB" id="A0AA39HC61"/>
<proteinExistence type="predicted"/>
<keyword evidence="3" id="KW-1185">Reference proteome</keyword>
<organism evidence="2 3">
    <name type="scientific">Steinernema hermaphroditum</name>
    <dbReference type="NCBI Taxonomy" id="289476"/>
    <lineage>
        <taxon>Eukaryota</taxon>
        <taxon>Metazoa</taxon>
        <taxon>Ecdysozoa</taxon>
        <taxon>Nematoda</taxon>
        <taxon>Chromadorea</taxon>
        <taxon>Rhabditida</taxon>
        <taxon>Tylenchina</taxon>
        <taxon>Panagrolaimomorpha</taxon>
        <taxon>Strongyloidoidea</taxon>
        <taxon>Steinernematidae</taxon>
        <taxon>Steinernema</taxon>
    </lineage>
</organism>
<evidence type="ECO:0000256" key="1">
    <source>
        <dbReference type="SAM" id="Phobius"/>
    </source>
</evidence>
<gene>
    <name evidence="2" type="ORF">QR680_016734</name>
</gene>
<protein>
    <submittedName>
        <fullName evidence="2">Uncharacterized protein</fullName>
    </submittedName>
</protein>